<feature type="compositionally biased region" description="Low complexity" evidence="2">
    <location>
        <begin position="137"/>
        <end position="147"/>
    </location>
</feature>
<dbReference type="OrthoDB" id="2328572at2759"/>
<dbReference type="Proteomes" id="UP000001610">
    <property type="component" value="Unassembled WGS sequence"/>
</dbReference>
<reference evidence="3 4" key="1">
    <citation type="journal article" date="2011" name="Genome Biol.">
        <title>Genome sequence of the insect pathogenic fungus Cordyceps militaris, a valued traditional Chinese medicine.</title>
        <authorList>
            <person name="Zheng P."/>
            <person name="Xia Y."/>
            <person name="Xiao G."/>
            <person name="Xiong C."/>
            <person name="Hu X."/>
            <person name="Zhang S."/>
            <person name="Zheng H."/>
            <person name="Huang Y."/>
            <person name="Zhou Y."/>
            <person name="Wang S."/>
            <person name="Zhao G.P."/>
            <person name="Liu X."/>
            <person name="St Leger R.J."/>
            <person name="Wang C."/>
        </authorList>
    </citation>
    <scope>NUCLEOTIDE SEQUENCE [LARGE SCALE GENOMIC DNA]</scope>
    <source>
        <strain evidence="3 4">CM01</strain>
    </source>
</reference>
<organism evidence="3 4">
    <name type="scientific">Cordyceps militaris (strain CM01)</name>
    <name type="common">Caterpillar fungus</name>
    <dbReference type="NCBI Taxonomy" id="983644"/>
    <lineage>
        <taxon>Eukaryota</taxon>
        <taxon>Fungi</taxon>
        <taxon>Dikarya</taxon>
        <taxon>Ascomycota</taxon>
        <taxon>Pezizomycotina</taxon>
        <taxon>Sordariomycetes</taxon>
        <taxon>Hypocreomycetidae</taxon>
        <taxon>Hypocreales</taxon>
        <taxon>Cordycipitaceae</taxon>
        <taxon>Cordyceps</taxon>
    </lineage>
</organism>
<keyword evidence="4" id="KW-1185">Reference proteome</keyword>
<dbReference type="RefSeq" id="XP_006667377.1">
    <property type="nucleotide sequence ID" value="XM_006667314.1"/>
</dbReference>
<dbReference type="HOGENOM" id="CLU_976558_0_0_1"/>
<dbReference type="EMBL" id="JH126400">
    <property type="protein sequence ID" value="EGX93891.1"/>
    <property type="molecule type" value="Genomic_DNA"/>
</dbReference>
<dbReference type="GO" id="GO:0008270">
    <property type="term" value="F:zinc ion binding"/>
    <property type="evidence" value="ECO:0007669"/>
    <property type="project" value="InterPro"/>
</dbReference>
<dbReference type="Gene3D" id="4.10.240.10">
    <property type="entry name" value="Zn(2)-C6 fungal-type DNA-binding domain"/>
    <property type="match status" value="1"/>
</dbReference>
<protein>
    <recommendedName>
        <fullName evidence="5">Zn(2)-C6 fungal-type domain-containing protein</fullName>
    </recommendedName>
</protein>
<proteinExistence type="predicted"/>
<dbReference type="OMA" id="TWKYDRD"/>
<keyword evidence="1" id="KW-0539">Nucleus</keyword>
<evidence type="ECO:0000256" key="2">
    <source>
        <dbReference type="SAM" id="MobiDB-lite"/>
    </source>
</evidence>
<feature type="compositionally biased region" description="Basic residues" evidence="2">
    <location>
        <begin position="125"/>
        <end position="136"/>
    </location>
</feature>
<dbReference type="VEuPathDB" id="FungiDB:CCM_02161"/>
<dbReference type="STRING" id="983644.G3J849"/>
<gene>
    <name evidence="3" type="ORF">CCM_02161</name>
</gene>
<feature type="compositionally biased region" description="Polar residues" evidence="2">
    <location>
        <begin position="104"/>
        <end position="124"/>
    </location>
</feature>
<sequence length="281" mass="30442">MFATWKYDRDTSEVQNIRLAYDPISARSSQHQACDRCHEKKVSLSPQGDEFLKCSGEKNGCDRCVSSAHACVYNRSEARCSRRGKRGSSRCSTDGGSAIDDSLSRNASNAGSPSRRSTQAGQQNRVRKGSQSRRKSTCSSAAQSRSSTEPDADFTSPRASAAPSVTGSPYCLAASFATISESGDFEAALASPYDAGLAAHQQQQHLPYSMHYHDCGYQSGAVWPDAYPRDPSTSAGMSNSFLSTTSNPHAFTVLTPPDEYMQFQAFASLQTAGADLWPYHR</sequence>
<evidence type="ECO:0000313" key="4">
    <source>
        <dbReference type="Proteomes" id="UP000001610"/>
    </source>
</evidence>
<dbReference type="InParanoid" id="G3J849"/>
<dbReference type="AlphaFoldDB" id="G3J849"/>
<dbReference type="CDD" id="cd00067">
    <property type="entry name" value="GAL4"/>
    <property type="match status" value="1"/>
</dbReference>
<evidence type="ECO:0008006" key="5">
    <source>
        <dbReference type="Google" id="ProtNLM"/>
    </source>
</evidence>
<accession>G3J849</accession>
<dbReference type="KEGG" id="cmt:CCM_02161"/>
<name>G3J849_CORMM</name>
<dbReference type="InterPro" id="IPR001138">
    <property type="entry name" value="Zn2Cys6_DnaBD"/>
</dbReference>
<evidence type="ECO:0000313" key="3">
    <source>
        <dbReference type="EMBL" id="EGX93891.1"/>
    </source>
</evidence>
<evidence type="ECO:0000256" key="1">
    <source>
        <dbReference type="ARBA" id="ARBA00023242"/>
    </source>
</evidence>
<dbReference type="GO" id="GO:0000981">
    <property type="term" value="F:DNA-binding transcription factor activity, RNA polymerase II-specific"/>
    <property type="evidence" value="ECO:0007669"/>
    <property type="project" value="InterPro"/>
</dbReference>
<feature type="region of interest" description="Disordered" evidence="2">
    <location>
        <begin position="83"/>
        <end position="166"/>
    </location>
</feature>
<dbReference type="GeneID" id="18164189"/>
<dbReference type="InterPro" id="IPR036864">
    <property type="entry name" value="Zn2-C6_fun-type_DNA-bd_sf"/>
</dbReference>
<dbReference type="eggNOG" id="ENOG502SZS5">
    <property type="taxonomic scope" value="Eukaryota"/>
</dbReference>